<dbReference type="Proteomes" id="UP000007076">
    <property type="component" value="Chromosome"/>
</dbReference>
<protein>
    <submittedName>
        <fullName evidence="2">Uncharacterized protein</fullName>
    </submittedName>
</protein>
<feature type="region of interest" description="Disordered" evidence="1">
    <location>
        <begin position="168"/>
        <end position="189"/>
    </location>
</feature>
<keyword evidence="3" id="KW-1185">Reference proteome</keyword>
<evidence type="ECO:0000256" key="1">
    <source>
        <dbReference type="SAM" id="MobiDB-lite"/>
    </source>
</evidence>
<dbReference type="KEGG" id="ksk:KSE_56080"/>
<evidence type="ECO:0000313" key="2">
    <source>
        <dbReference type="EMBL" id="BAJ31381.1"/>
    </source>
</evidence>
<proteinExistence type="predicted"/>
<dbReference type="STRING" id="452652.KSE_56080"/>
<sequence>MAIMRKPERDAFWASLPEGIRRQIDGYVLQDSLFGAVNVLTAVGRVRFGVGLGAAQLIAGDRYAVLADRIARDPESPIDPDSLYWRAAGLGVDVLAVEAVWDGDTVRDWFVRLLAVSGTADGGTKDHDLALIDHPAARFQHGPGAAPATSADLAGRDLAAALGVPFHFASPDQPDDEAPRWQRPPAHGR</sequence>
<gene>
    <name evidence="2" type="ordered locus">KSE_56080</name>
</gene>
<dbReference type="PATRIC" id="fig|452652.3.peg.5615"/>
<name>E4N053_KITSK</name>
<organism evidence="2 3">
    <name type="scientific">Kitasatospora setae (strain ATCC 33774 / DSM 43861 / JCM 3304 / KCC A-0304 / NBRC 14216 / KM-6054)</name>
    <name type="common">Streptomyces setae</name>
    <dbReference type="NCBI Taxonomy" id="452652"/>
    <lineage>
        <taxon>Bacteria</taxon>
        <taxon>Bacillati</taxon>
        <taxon>Actinomycetota</taxon>
        <taxon>Actinomycetes</taxon>
        <taxon>Kitasatosporales</taxon>
        <taxon>Streptomycetaceae</taxon>
        <taxon>Kitasatospora</taxon>
    </lineage>
</organism>
<dbReference type="eggNOG" id="ENOG503334K">
    <property type="taxonomic scope" value="Bacteria"/>
</dbReference>
<evidence type="ECO:0000313" key="3">
    <source>
        <dbReference type="Proteomes" id="UP000007076"/>
    </source>
</evidence>
<dbReference type="EMBL" id="AP010968">
    <property type="protein sequence ID" value="BAJ31381.1"/>
    <property type="molecule type" value="Genomic_DNA"/>
</dbReference>
<accession>E4N053</accession>
<dbReference type="AlphaFoldDB" id="E4N053"/>
<reference evidence="2 3" key="1">
    <citation type="journal article" date="2010" name="DNA Res.">
        <title>Genome sequence of Kitasatospora setae NBRC 14216T: an evolutionary snapshot of the family Streptomycetaceae.</title>
        <authorList>
            <person name="Ichikawa N."/>
            <person name="Oguchi A."/>
            <person name="Ikeda H."/>
            <person name="Ishikawa J."/>
            <person name="Kitani S."/>
            <person name="Watanabe Y."/>
            <person name="Nakamura S."/>
            <person name="Katano Y."/>
            <person name="Kishi E."/>
            <person name="Sasagawa M."/>
            <person name="Ankai A."/>
            <person name="Fukui S."/>
            <person name="Hashimoto Y."/>
            <person name="Kamata S."/>
            <person name="Otoguro M."/>
            <person name="Tanikawa S."/>
            <person name="Nihira T."/>
            <person name="Horinouchi S."/>
            <person name="Ohnishi Y."/>
            <person name="Hayakawa M."/>
            <person name="Kuzuyama T."/>
            <person name="Arisawa A."/>
            <person name="Nomoto F."/>
            <person name="Miura H."/>
            <person name="Takahashi Y."/>
            <person name="Fujita N."/>
        </authorList>
    </citation>
    <scope>NUCLEOTIDE SEQUENCE [LARGE SCALE GENOMIC DNA]</scope>
    <source>
        <strain evidence="3">ATCC 33774 / DSM 43861 / JCM 3304 / KCC A-0304 / NBRC 14216 / KM-6054</strain>
    </source>
</reference>
<dbReference type="HOGENOM" id="CLU_1609868_0_0_11"/>